<dbReference type="InterPro" id="IPR008620">
    <property type="entry name" value="FixH"/>
</dbReference>
<dbReference type="EMBL" id="VWOJ01000001">
    <property type="protein sequence ID" value="KAA5805363.1"/>
    <property type="molecule type" value="Genomic_DNA"/>
</dbReference>
<keyword evidence="1" id="KW-0472">Membrane</keyword>
<dbReference type="Proteomes" id="UP000325122">
    <property type="component" value="Unassembled WGS sequence"/>
</dbReference>
<keyword evidence="3" id="KW-1185">Reference proteome</keyword>
<dbReference type="Pfam" id="PF05751">
    <property type="entry name" value="FixH"/>
    <property type="match status" value="1"/>
</dbReference>
<evidence type="ECO:0000313" key="2">
    <source>
        <dbReference type="EMBL" id="KAA5805363.1"/>
    </source>
</evidence>
<protein>
    <submittedName>
        <fullName evidence="2">FixH family protein</fullName>
    </submittedName>
</protein>
<reference evidence="2 3" key="1">
    <citation type="submission" date="2019-09" db="EMBL/GenBank/DDBJ databases">
        <authorList>
            <person name="Kevbrin V."/>
            <person name="Grouzdev D.S."/>
        </authorList>
    </citation>
    <scope>NUCLEOTIDE SEQUENCE [LARGE SCALE GENOMIC DNA]</scope>
    <source>
        <strain evidence="2 3">G-192</strain>
    </source>
</reference>
<evidence type="ECO:0000313" key="3">
    <source>
        <dbReference type="Proteomes" id="UP000325122"/>
    </source>
</evidence>
<dbReference type="AlphaFoldDB" id="A0A5M6ZKL3"/>
<proteinExistence type="predicted"/>
<accession>A0A5M6ZKL3</accession>
<gene>
    <name evidence="2" type="ORF">F1654_05130</name>
</gene>
<keyword evidence="1" id="KW-0812">Transmembrane</keyword>
<dbReference type="InterPro" id="IPR018037">
    <property type="entry name" value="FixH_proteobacterial"/>
</dbReference>
<dbReference type="PIRSF" id="PIRSF011386">
    <property type="entry name" value="FixH"/>
    <property type="match status" value="1"/>
</dbReference>
<sequence length="165" mass="18007">MTESSQNGAQEGGFRLRGWHVLAVLVSFFGVVFTVNGIFITSALSTFPGEEATRAYVRGLAYNEVIEARRAQAGLGWSAAVNLTGESVLVRVADEAGAPVSGLDLEGELRRPGEPERDQALAFIEVRDGVYEAEGDASDPGRWLVRVRAADEAIPFKLERDLWRR</sequence>
<organism evidence="2 3">
    <name type="scientific">Alkalicaulis satelles</name>
    <dbReference type="NCBI Taxonomy" id="2609175"/>
    <lineage>
        <taxon>Bacteria</taxon>
        <taxon>Pseudomonadati</taxon>
        <taxon>Pseudomonadota</taxon>
        <taxon>Alphaproteobacteria</taxon>
        <taxon>Maricaulales</taxon>
        <taxon>Maricaulaceae</taxon>
        <taxon>Alkalicaulis</taxon>
    </lineage>
</organism>
<feature type="transmembrane region" description="Helical" evidence="1">
    <location>
        <begin position="21"/>
        <end position="44"/>
    </location>
</feature>
<keyword evidence="1" id="KW-1133">Transmembrane helix</keyword>
<evidence type="ECO:0000256" key="1">
    <source>
        <dbReference type="SAM" id="Phobius"/>
    </source>
</evidence>
<dbReference type="RefSeq" id="WP_150022395.1">
    <property type="nucleotide sequence ID" value="NZ_VWOJ01000001.1"/>
</dbReference>
<name>A0A5M6ZKL3_9PROT</name>
<comment type="caution">
    <text evidence="2">The sequence shown here is derived from an EMBL/GenBank/DDBJ whole genome shotgun (WGS) entry which is preliminary data.</text>
</comment>